<organism evidence="1 2">
    <name type="scientific">Gymnopus androsaceus JB14</name>
    <dbReference type="NCBI Taxonomy" id="1447944"/>
    <lineage>
        <taxon>Eukaryota</taxon>
        <taxon>Fungi</taxon>
        <taxon>Dikarya</taxon>
        <taxon>Basidiomycota</taxon>
        <taxon>Agaricomycotina</taxon>
        <taxon>Agaricomycetes</taxon>
        <taxon>Agaricomycetidae</taxon>
        <taxon>Agaricales</taxon>
        <taxon>Marasmiineae</taxon>
        <taxon>Omphalotaceae</taxon>
        <taxon>Gymnopus</taxon>
    </lineage>
</organism>
<keyword evidence="2" id="KW-1185">Reference proteome</keyword>
<evidence type="ECO:0008006" key="3">
    <source>
        <dbReference type="Google" id="ProtNLM"/>
    </source>
</evidence>
<evidence type="ECO:0000313" key="1">
    <source>
        <dbReference type="EMBL" id="KAE9407254.1"/>
    </source>
</evidence>
<dbReference type="Gene3D" id="3.40.50.300">
    <property type="entry name" value="P-loop containing nucleotide triphosphate hydrolases"/>
    <property type="match status" value="1"/>
</dbReference>
<dbReference type="SUPFAM" id="SSF52540">
    <property type="entry name" value="P-loop containing nucleoside triphosphate hydrolases"/>
    <property type="match status" value="1"/>
</dbReference>
<evidence type="ECO:0000313" key="2">
    <source>
        <dbReference type="Proteomes" id="UP000799118"/>
    </source>
</evidence>
<name>A0A6A4IEL2_9AGAR</name>
<dbReference type="InterPro" id="IPR027417">
    <property type="entry name" value="P-loop_NTPase"/>
</dbReference>
<accession>A0A6A4IEL2</accession>
<sequence>MSAPTASSQAHTRIFLYSHPRTRSNLFMKLMETHPEVINKHYPFMFAFLDGPDASEETRVNRVKASGLTKEEYNKKYKDVTYQTGLDDMEKLFAKASAEGKICVIKEHTYYMLEPKLIKANISCPHHEMPRPAMVDNKFDVVGSGKDVDINFPIPNPSLLPDRIVASVSPVIIIRHPMFTFPSYVRASSIFGATVFDTEFMIMATCRWQRMVYDFYRAYYNNIDPEGKKDWPVVIDGDKLVQDTQGQMKKFCALTGMDESLVRYSWDASNVKLDKILHAFIGTIAESTCVIRGLDASNTTLEEEVKKWTEEWDENVAQKIKMEVESSMEDYEHLLKFSI</sequence>
<dbReference type="PANTHER" id="PTHR48312:SF1">
    <property type="entry name" value="SULFOTRANSFERASE"/>
    <property type="match status" value="1"/>
</dbReference>
<reference evidence="1" key="1">
    <citation type="journal article" date="2019" name="Environ. Microbiol.">
        <title>Fungal ecological strategies reflected in gene transcription - a case study of two litter decomposers.</title>
        <authorList>
            <person name="Barbi F."/>
            <person name="Kohler A."/>
            <person name="Barry K."/>
            <person name="Baskaran P."/>
            <person name="Daum C."/>
            <person name="Fauchery L."/>
            <person name="Ihrmark K."/>
            <person name="Kuo A."/>
            <person name="LaButti K."/>
            <person name="Lipzen A."/>
            <person name="Morin E."/>
            <person name="Grigoriev I.V."/>
            <person name="Henrissat B."/>
            <person name="Lindahl B."/>
            <person name="Martin F."/>
        </authorList>
    </citation>
    <scope>NUCLEOTIDE SEQUENCE</scope>
    <source>
        <strain evidence="1">JB14</strain>
    </source>
</reference>
<dbReference type="EMBL" id="ML769397">
    <property type="protein sequence ID" value="KAE9407254.1"/>
    <property type="molecule type" value="Genomic_DNA"/>
</dbReference>
<dbReference type="Proteomes" id="UP000799118">
    <property type="component" value="Unassembled WGS sequence"/>
</dbReference>
<gene>
    <name evidence="1" type="ORF">BT96DRAFT_986861</name>
</gene>
<dbReference type="AlphaFoldDB" id="A0A6A4IEL2"/>
<dbReference type="OrthoDB" id="3650366at2759"/>
<proteinExistence type="predicted"/>
<protein>
    <recommendedName>
        <fullName evidence="3">P-loop containing nucleoside triphosphate hydrolase protein</fullName>
    </recommendedName>
</protein>
<dbReference type="PANTHER" id="PTHR48312">
    <property type="match status" value="1"/>
</dbReference>